<evidence type="ECO:0000259" key="19">
    <source>
        <dbReference type="Pfam" id="PF08393"/>
    </source>
</evidence>
<dbReference type="Pfam" id="PF12780">
    <property type="entry name" value="AAA_8"/>
    <property type="match status" value="1"/>
</dbReference>
<dbReference type="GO" id="GO:0005524">
    <property type="term" value="F:ATP binding"/>
    <property type="evidence" value="ECO:0007669"/>
    <property type="project" value="UniProtKB-KW"/>
</dbReference>
<dbReference type="Gene3D" id="1.20.140.100">
    <property type="entry name" value="Dynein heavy chain, N-terminal domain 2"/>
    <property type="match status" value="1"/>
</dbReference>
<dbReference type="GO" id="GO:0007018">
    <property type="term" value="P:microtubule-based movement"/>
    <property type="evidence" value="ECO:0007669"/>
    <property type="project" value="InterPro"/>
</dbReference>
<keyword evidence="9" id="KW-0282">Flagellum</keyword>
<evidence type="ECO:0000259" key="18">
    <source>
        <dbReference type="Pfam" id="PF03028"/>
    </source>
</evidence>
<accession>D8THT9</accession>
<feature type="compositionally biased region" description="Low complexity" evidence="17">
    <location>
        <begin position="1287"/>
        <end position="1298"/>
    </location>
</feature>
<keyword evidence="13" id="KW-0505">Motor protein</keyword>
<feature type="compositionally biased region" description="Gly residues" evidence="17">
    <location>
        <begin position="3189"/>
        <end position="3211"/>
    </location>
</feature>
<dbReference type="InterPro" id="IPR024317">
    <property type="entry name" value="Dynein_heavy_chain_D4_dom"/>
</dbReference>
<dbReference type="Pfam" id="PF17857">
    <property type="entry name" value="AAA_lid_1"/>
    <property type="match status" value="1"/>
</dbReference>
<name>D8THT9_VOLCA</name>
<evidence type="ECO:0000259" key="21">
    <source>
        <dbReference type="Pfam" id="PF12780"/>
    </source>
</evidence>
<keyword evidence="14" id="KW-0206">Cytoskeleton</keyword>
<dbReference type="Gene3D" id="3.20.180.20">
    <property type="entry name" value="Dynein heavy chain, N-terminal domain 2"/>
    <property type="match status" value="1"/>
</dbReference>
<dbReference type="SUPFAM" id="SSF52540">
    <property type="entry name" value="P-loop containing nucleoside triphosphate hydrolases"/>
    <property type="match status" value="2"/>
</dbReference>
<dbReference type="Gene3D" id="3.40.50.300">
    <property type="entry name" value="P-loop containing nucleotide triphosphate hydrolases"/>
    <property type="match status" value="6"/>
</dbReference>
<keyword evidence="15" id="KW-0966">Cell projection</keyword>
<evidence type="ECO:0000256" key="8">
    <source>
        <dbReference type="ARBA" id="ARBA00022840"/>
    </source>
</evidence>
<dbReference type="InterPro" id="IPR024743">
    <property type="entry name" value="Dynein_HC_stalk"/>
</dbReference>
<dbReference type="InterPro" id="IPR041466">
    <property type="entry name" value="Dynein_AAA5_ext"/>
</dbReference>
<evidence type="ECO:0000259" key="23">
    <source>
        <dbReference type="Pfam" id="PF17852"/>
    </source>
</evidence>
<dbReference type="Gene3D" id="1.10.8.1220">
    <property type="match status" value="1"/>
</dbReference>
<evidence type="ECO:0000256" key="2">
    <source>
        <dbReference type="ARBA" id="ARBA00008887"/>
    </source>
</evidence>
<feature type="domain" description="Dynein heavy chain C-terminal" evidence="26">
    <location>
        <begin position="3629"/>
        <end position="3686"/>
    </location>
</feature>
<feature type="domain" description="Dynein heavy chain ATP-binding dynein motor region" evidence="22">
    <location>
        <begin position="2337"/>
        <end position="2411"/>
    </location>
</feature>
<dbReference type="FunFam" id="1.10.287.2620:FF:000001">
    <property type="entry name" value="Cytoplasmic dynein heavy chain 1"/>
    <property type="match status" value="1"/>
</dbReference>
<feature type="domain" description="Dynein heavy chain 3 AAA+ lid" evidence="24">
    <location>
        <begin position="1640"/>
        <end position="1711"/>
    </location>
</feature>
<dbReference type="Gene3D" id="1.20.920.20">
    <property type="match status" value="1"/>
</dbReference>
<dbReference type="STRING" id="3068.D8THT9"/>
<dbReference type="RefSeq" id="XP_002945778.1">
    <property type="nucleotide sequence ID" value="XM_002945732.1"/>
</dbReference>
<feature type="domain" description="Dynein heavy chain AAA 5 extension" evidence="23">
    <location>
        <begin position="1401"/>
        <end position="1473"/>
    </location>
</feature>
<dbReference type="Pfam" id="PF12781">
    <property type="entry name" value="AAA_9"/>
    <property type="match status" value="2"/>
</dbReference>
<evidence type="ECO:0000256" key="11">
    <source>
        <dbReference type="ARBA" id="ARBA00023054"/>
    </source>
</evidence>
<dbReference type="InterPro" id="IPR042222">
    <property type="entry name" value="Dynein_2_N"/>
</dbReference>
<dbReference type="Pfam" id="PF18198">
    <property type="entry name" value="AAA_lid_11"/>
    <property type="match status" value="2"/>
</dbReference>
<dbReference type="GeneID" id="9621840"/>
<dbReference type="Pfam" id="PF08393">
    <property type="entry name" value="DHC_N2"/>
    <property type="match status" value="2"/>
</dbReference>
<feature type="domain" description="Dynein heavy chain AAA lid" evidence="25">
    <location>
        <begin position="3032"/>
        <end position="3082"/>
    </location>
</feature>
<sequence length="3690" mass="392813">MAAPVGRGLVWEHQRFVSARAFPALDLPMQMACQNRVLDTGHPSAATAVHPLLPLLPLDVPVSRREPLELVPERSPPVVVQQQQQQGPVATMTRTAVGGGGGGGGGGMDRRQVWVEDAETQANVRKWLKVLQEFKTLPRDSLEFVYLCNARPELSNRNPYNLKLVQHAELKSSPASRDDYYTVSAQGVTHFLAGVGDFVTLEQFEREYYLYRQLLRFRMFSQYRLWKSFRLWRRFVSTRKARSAKTVLQNSLFTLNPVFSLALVRLRKSCQELHELRLHAVERDRLYTLPELVSLHEARREETREALEKLEQDILQQAQEACAAARHLMEMQLMGGNFTKVGAAAAATAGTTAGLEWSGGGPAAAAAGFGSSGTGPWTGLGASAPAVATEPDATSIAVGTVAGSGGGYAPSVLSYTVDTSAGSSGGGGGEFGYALSAARRSYKRRIHAFQGDGAAEGGGAATADPDRDLALDLVSFDDLMAPKEWGIDGGQFLQLEIHLRSAAGSAGTGGGGGGGAAAAISSMSAAEFYQSFGRIQASWISQIQAVARLLTHPKLQEYLELPLDSKAVDVDGFNEILLGASYGRVAGAVQARLRGLMEEAEELLITFEGIKDAALSCRPVDETAVRLAWEAGQHDLVMYRREMTLVRDKLDAVMAIPPYRQLGVLRVRLGSLVAALKPTPERALAALCDLLPRLAAFVHNGFISVVHSAIRRLSTVPSSADELSVYLSHLAACEARKASLDKDYELVVAHYELIYDFGIKVPEMQAASYATLARDFASLRDAMWAADSSRFTELEDCHEDVALRHLLWTVVRDWSELTASWLDFPFEQLQPGVMEEQIGSVSRAVFKMERGLVPNKIVPRLRSEVNYWRDLVPLVAALRNPHLKERHWVKVNAAVGRYIERNEDLTLQALLDMKLLSVREAISTISTEATQEAALEALLDKIVDKWRHVELALRPYKALKDTYVLGGVDEVLAVLEDSTAVMAAVSASRYVAGIRSEVERIDKQLKLFGDTLDEWLDVQRQAYLEAKRMAFPRFYFLSNDELLQILSQSRDPQAVQPHLQKCFDGIRSLDFGDDARANDILAMMSGEGERVPLGKNLKGCQGDHIPGGLLAAGRGLDQPQLLPVLDDNCMLCLPNGERIKLNPATMRMLFEVADLAAASPATVSRCGMVYVTPDDMGWRPSWLDALPTEVMAAFPPDTGSQPALTAELTLGDMSPASSCRRSTTSHFDFLAFTHAHGTTGSTITGTGAFGAGYSNGGRTGTGIGIGASPSIRSVASSGGGDGGGGAAAAAHPAHPAPARVRPSPGVVSYLSSLFDRFLEPLLAHVRRSASPALATSTPPPPPPISTLLWPTAAGRASSTSAAAAAAAAANAAAAAAAAAAAGSAVPRHLPYKEPLLDLTSSEVSEQTQVALNYIFAFAAVWGVGGALDPSCWEEFDSVAKELFEGYANFPGGSGTVFDYHLDYRKKFALTPWEAAVPSYQYRQEVPYFDILVPTVETTRYGALLNCLLAVNRSVLLTGPGGAGKSALVRSILTQQQECGYVCIRREGGRNRMKAEGKGGGMYDRKKLFWKEVEDTILLAACGPPGGGRQEMSPRFVRHFSLISMPPVSEVALRAIFGVLMGGFLELHFQPDIRARLQRPLVDASVEVYSHVCSELLPTPTKSHYTFSLRDVSKVFQGMLTIRPAQCGPGDPRVTLVRLWVHEHMRVYHDSLAGLDGKPVAFLLPDEHILTTDMFVEDLSNLLSSGEITGLFGLEEREKVYAELRHWAAAQGFDDTRDSLWRAFIGRARDNLHVVLCLSPVGEAFRDRCRRFPSLLAATTIDWFSEWPKEALLSVSTRFLEHQELGGSVMVRAMAQTRVDIHTAVVEAAGRFYLELKRRYYVTPRSYIDLIHLYISLLAARRQETAVARERLLSGVAKLTTTNSTVEDMRTQLRLLQPVLADKTVATQRLLEQVTYEQYEAERVRAAVAGEEADVKAQAAKLAALKDEAQADLEEVLPQLEAAEHSLSALNKTDIIEIKTFTKPPPLVQTTMEGVCILLQEKPDWETAKRLLGETTFIKRLMEYDRDNIPDKVVRNLKRVIDDPTFTPDQVAKQSRAAQSLCLWVRAMDTYGRVIRVVEPKRAALATAQERLGALNGALAAKQQQLAELEGKATQEELHSLQQQGLPTDSLSVDNGVLVTRGSRWPLCIDPQACRWIKAMELRNHIRVVRMSDAHATAAAAAAAAAAAGAGAGAPGIAGSTAVSAAASPDKAAVAGGGGGGGGGSGGAAGGSSASVAAGGGGGGGSGSGGASASGGVPLAVLEHCVRLGQPLLLEDIGEGPLDPVLEPLLTKATYMQGEGLEDQLLGDVVRQERPDLEEAKDRLVVSLSSDKRQLSELEDRILALLKEAEPTSLLDDEQLIATLNDAKQTSGIIQTRVAEAEATERAINEAREVYRPVPTRGSLLYFVTAELALIDPMYQTSLAAFTRMFRHCLDTAARADDLGVRLRNLMDHTTEYVYRMVCSTQSITPQQQQQQQHNQQQQQQQFHHNAGSGATKAPPPHTPTQGGQLHTPRRPPSLGAWAGPGVWEGLWALEAAVPSAFAGLTAARPPSQLSTALVKLPSAAGLRSRRRRRRRLLLQRLAELRTRYVVLTMGPQFADPPPTSLPELFADSTPATPIIFILSQGADPSAAITRFAGNMGRPMGQRLHMISLGQGQGPRAEAALQAAMKCGDWLCLQNCHLAASWMPRLERLCEDLQARYLQQQQFSTRLAAFRMTSPGAAAGAGAGAGVAVGGGVAVGAALSSPTFTGMGDRSPRTATTTITGSGVTASGVRSTGHGHGTGTGTGYAPTFGTRTASGGGAAAAAAAAGVTEAPASPPPVAPVYDVHPEFRLWLTSMPSRSFPVAVLQSGVKATLEPPKGIRAHLLRIYSEMPPAMLDVLPGSSGGVPSTATTTIAGATTANTSSSALGSPAPGISLISPIQTPAAAAVAAAAAAAAGVEDRVGSLGGVAGSPSLPAFHGGVGGSTRPPAGLLGPLGPGVGLSRAAAVSSQWRKLLFSCAMCHAVLQERRRFGPLGWNVRYEFSDGDLSVAVRTLQMFLLEAPAAAAAAAVPGGSAGGFRAVLGGGLGPPRSQLAVSGGDASSIWSLSYNTAAPAVPWDALQYITGDIVYGGRVTDEIDRRTLGCLLRQFYNPSVLREGMGWSAFKPMKGGGPAGRSGSGDVSGGGGGGPAGVELAYPPPPDGDHSLYMSYIKSLPSSDSPEVFGLHANAEIRCKCRWETRKLLDTILSIQPRVVAQPATTSSGSATTSNNGGGGGAGTPREKASLPTTHSPSPTFSNLTLDVVGGGGGGGGIPGNSTPANPCGFGAAQLYDNSGAADGRDRGKRYTTETTTTNVGTACAVAGSSTGWRRRTSGSSRSSGLPVVVAGPVAGELSTSTLTSPDDVAADMAAEIADLLPPPLVREAAAPGAANPFAPLPSGHDNSLGVVLAQEMQRANALRSVLFKSLDELVRALRGLAVMSAELEPLAAWVADFRRRVEALQTWLSRGQPPAFWLPGLFFPQGFITAVLQNHARRTRVPIDHLVFDFRTLAAARPGDMFSSLPAIHMLPKPTAEVESGPEVGRPEAPLPPPSAASATLDMSAAFTPAAAAAAAASHVYACPLYKTSVRAGGLSTTGQSTNFVIYLNLAIPTDTHSDFWVMLGVAALCALDD</sequence>
<dbReference type="PANTHER" id="PTHR45703:SF36">
    <property type="entry name" value="DYNEIN HEAVY CHAIN, CYTOPLASMIC"/>
    <property type="match status" value="1"/>
</dbReference>
<dbReference type="Pfam" id="PF12775">
    <property type="entry name" value="AAA_7"/>
    <property type="match status" value="2"/>
</dbReference>
<evidence type="ECO:0000259" key="22">
    <source>
        <dbReference type="Pfam" id="PF12781"/>
    </source>
</evidence>
<dbReference type="GO" id="GO:0051959">
    <property type="term" value="F:dynein light intermediate chain binding"/>
    <property type="evidence" value="ECO:0007669"/>
    <property type="project" value="InterPro"/>
</dbReference>
<feature type="compositionally biased region" description="Low complexity" evidence="17">
    <location>
        <begin position="2510"/>
        <end position="2525"/>
    </location>
</feature>
<dbReference type="InterPro" id="IPR013602">
    <property type="entry name" value="Dynein_heavy_linker"/>
</dbReference>
<dbReference type="Pfam" id="PF17852">
    <property type="entry name" value="Dynein_AAA_lid"/>
    <property type="match status" value="1"/>
</dbReference>
<feature type="domain" description="Dynein heavy chain coiled coil stalk" evidence="20">
    <location>
        <begin position="1909"/>
        <end position="2150"/>
    </location>
</feature>
<evidence type="ECO:0000256" key="3">
    <source>
        <dbReference type="ARBA" id="ARBA00022490"/>
    </source>
</evidence>
<evidence type="ECO:0000313" key="28">
    <source>
        <dbReference type="Proteomes" id="UP000001058"/>
    </source>
</evidence>
<dbReference type="InterPro" id="IPR041589">
    <property type="entry name" value="DNAH3_AAA_lid_1"/>
</dbReference>
<keyword evidence="11 16" id="KW-0175">Coiled coil</keyword>
<dbReference type="Proteomes" id="UP000001058">
    <property type="component" value="Unassembled WGS sequence"/>
</dbReference>
<dbReference type="Gene3D" id="1.20.920.60">
    <property type="match status" value="1"/>
</dbReference>
<feature type="compositionally biased region" description="Low complexity" evidence="17">
    <location>
        <begin position="2797"/>
        <end position="2812"/>
    </location>
</feature>
<evidence type="ECO:0000259" key="24">
    <source>
        <dbReference type="Pfam" id="PF17857"/>
    </source>
</evidence>
<gene>
    <name evidence="27" type="ORF">VOLCADRAFT_102747</name>
</gene>
<proteinExistence type="inferred from homology"/>
<feature type="domain" description="Dynein heavy chain AAA lid" evidence="25">
    <location>
        <begin position="3133"/>
        <end position="3250"/>
    </location>
</feature>
<feature type="region of interest" description="Disordered" evidence="17">
    <location>
        <begin position="3592"/>
        <end position="3613"/>
    </location>
</feature>
<evidence type="ECO:0000256" key="6">
    <source>
        <dbReference type="ARBA" id="ARBA00022741"/>
    </source>
</evidence>
<dbReference type="Gene3D" id="3.10.490.20">
    <property type="match status" value="1"/>
</dbReference>
<evidence type="ECO:0000313" key="27">
    <source>
        <dbReference type="EMBL" id="EFJ52773.1"/>
    </source>
</evidence>
<dbReference type="InterPro" id="IPR026983">
    <property type="entry name" value="DHC"/>
</dbReference>
<evidence type="ECO:0000259" key="25">
    <source>
        <dbReference type="Pfam" id="PF18198"/>
    </source>
</evidence>
<feature type="coiled-coil region" evidence="16">
    <location>
        <begin position="2124"/>
        <end position="2158"/>
    </location>
</feature>
<protein>
    <submittedName>
        <fullName evidence="27">Dynein heavy chain 3</fullName>
    </submittedName>
</protein>
<evidence type="ECO:0000256" key="12">
    <source>
        <dbReference type="ARBA" id="ARBA00023069"/>
    </source>
</evidence>
<keyword evidence="7" id="KW-0970">Cilium biogenesis/degradation</keyword>
<evidence type="ECO:0000256" key="17">
    <source>
        <dbReference type="SAM" id="MobiDB-lite"/>
    </source>
</evidence>
<feature type="compositionally biased region" description="Gly residues" evidence="17">
    <location>
        <begin position="2254"/>
        <end position="2269"/>
    </location>
</feature>
<dbReference type="InterPro" id="IPR042219">
    <property type="entry name" value="AAA_lid_11_sf"/>
</dbReference>
<feature type="region of interest" description="Disordered" evidence="17">
    <location>
        <begin position="2250"/>
        <end position="2272"/>
    </location>
</feature>
<dbReference type="EMBL" id="GL378323">
    <property type="protein sequence ID" value="EFJ52773.1"/>
    <property type="molecule type" value="Genomic_DNA"/>
</dbReference>
<dbReference type="InParanoid" id="D8THT9"/>
<keyword evidence="3" id="KW-0963">Cytoplasm</keyword>
<evidence type="ECO:0000256" key="5">
    <source>
        <dbReference type="ARBA" id="ARBA00022737"/>
    </source>
</evidence>
<feature type="compositionally biased region" description="Low complexity" evidence="17">
    <location>
        <begin position="3279"/>
        <end position="3290"/>
    </location>
</feature>
<evidence type="ECO:0000256" key="4">
    <source>
        <dbReference type="ARBA" id="ARBA00022701"/>
    </source>
</evidence>
<dbReference type="GO" id="GO:0030030">
    <property type="term" value="P:cell projection organization"/>
    <property type="evidence" value="ECO:0007669"/>
    <property type="project" value="UniProtKB-KW"/>
</dbReference>
<feature type="region of interest" description="Disordered" evidence="17">
    <location>
        <begin position="3276"/>
        <end position="3317"/>
    </location>
</feature>
<evidence type="ECO:0000256" key="14">
    <source>
        <dbReference type="ARBA" id="ARBA00023212"/>
    </source>
</evidence>
<feature type="domain" description="Dynein heavy chain linker" evidence="19">
    <location>
        <begin position="794"/>
        <end position="1021"/>
    </location>
</feature>
<dbReference type="InterPro" id="IPR035706">
    <property type="entry name" value="AAA_9"/>
</dbReference>
<dbReference type="Gene3D" id="1.10.8.720">
    <property type="entry name" value="Region D6 of dynein motor"/>
    <property type="match status" value="1"/>
</dbReference>
<dbReference type="KEGG" id="vcn:VOLCADRAFT_102747"/>
<dbReference type="InterPro" id="IPR042228">
    <property type="entry name" value="Dynein_linker_3"/>
</dbReference>
<dbReference type="eggNOG" id="KOG3595">
    <property type="taxonomic scope" value="Eukaryota"/>
</dbReference>
<evidence type="ECO:0000256" key="7">
    <source>
        <dbReference type="ARBA" id="ARBA00022794"/>
    </source>
</evidence>
<evidence type="ECO:0000256" key="16">
    <source>
        <dbReference type="SAM" id="Coils"/>
    </source>
</evidence>
<feature type="region of interest" description="Disordered" evidence="17">
    <location>
        <begin position="2508"/>
        <end position="2559"/>
    </location>
</feature>
<evidence type="ECO:0000256" key="15">
    <source>
        <dbReference type="ARBA" id="ARBA00023273"/>
    </source>
</evidence>
<dbReference type="Pfam" id="PF12777">
    <property type="entry name" value="MT"/>
    <property type="match status" value="1"/>
</dbReference>
<keyword evidence="8" id="KW-0067">ATP-binding</keyword>
<dbReference type="InterPro" id="IPR043160">
    <property type="entry name" value="Dynein_C_barrel"/>
</dbReference>
<dbReference type="PANTHER" id="PTHR45703">
    <property type="entry name" value="DYNEIN HEAVY CHAIN"/>
    <property type="match status" value="1"/>
</dbReference>
<dbReference type="Pfam" id="PF03028">
    <property type="entry name" value="Dynein_heavy"/>
    <property type="match status" value="1"/>
</dbReference>
<evidence type="ECO:0000256" key="10">
    <source>
        <dbReference type="ARBA" id="ARBA00023017"/>
    </source>
</evidence>
<dbReference type="Pfam" id="PF18199">
    <property type="entry name" value="Dynein_C"/>
    <property type="match status" value="2"/>
</dbReference>
<keyword evidence="12" id="KW-0969">Cilium</keyword>
<dbReference type="InterPro" id="IPR041658">
    <property type="entry name" value="AAA_lid_11"/>
</dbReference>
<dbReference type="GO" id="GO:0005874">
    <property type="term" value="C:microtubule"/>
    <property type="evidence" value="ECO:0007669"/>
    <property type="project" value="UniProtKB-KW"/>
</dbReference>
<feature type="region of interest" description="Disordered" evidence="17">
    <location>
        <begin position="1274"/>
        <end position="1301"/>
    </location>
</feature>
<evidence type="ECO:0000256" key="9">
    <source>
        <dbReference type="ARBA" id="ARBA00022846"/>
    </source>
</evidence>
<feature type="region of interest" description="Disordered" evidence="17">
    <location>
        <begin position="3187"/>
        <end position="3219"/>
    </location>
</feature>
<dbReference type="FunFam" id="1.20.920.20:FF:000001">
    <property type="entry name" value="dynein heavy chain 2, axonemal"/>
    <property type="match status" value="1"/>
</dbReference>
<evidence type="ECO:0000259" key="26">
    <source>
        <dbReference type="Pfam" id="PF18199"/>
    </source>
</evidence>
<dbReference type="GO" id="GO:0030286">
    <property type="term" value="C:dynein complex"/>
    <property type="evidence" value="ECO:0007669"/>
    <property type="project" value="UniProtKB-KW"/>
</dbReference>
<dbReference type="InterPro" id="IPR004273">
    <property type="entry name" value="Dynein_heavy_D6_P-loop"/>
</dbReference>
<dbReference type="GO" id="GO:0045505">
    <property type="term" value="F:dynein intermediate chain binding"/>
    <property type="evidence" value="ECO:0007669"/>
    <property type="project" value="InterPro"/>
</dbReference>
<feature type="domain" description="Dynein heavy chain ATP-binding dynein motor region" evidence="22">
    <location>
        <begin position="2161"/>
        <end position="2214"/>
    </location>
</feature>
<organism evidence="28">
    <name type="scientific">Volvox carteri f. nagariensis</name>
    <dbReference type="NCBI Taxonomy" id="3068"/>
    <lineage>
        <taxon>Eukaryota</taxon>
        <taxon>Viridiplantae</taxon>
        <taxon>Chlorophyta</taxon>
        <taxon>core chlorophytes</taxon>
        <taxon>Chlorophyceae</taxon>
        <taxon>CS clade</taxon>
        <taxon>Chlamydomonadales</taxon>
        <taxon>Volvocaceae</taxon>
        <taxon>Volvox</taxon>
    </lineage>
</organism>
<evidence type="ECO:0000259" key="20">
    <source>
        <dbReference type="Pfam" id="PF12777"/>
    </source>
</evidence>
<dbReference type="InterPro" id="IPR027417">
    <property type="entry name" value="P-loop_NTPase"/>
</dbReference>
<reference evidence="27 28" key="1">
    <citation type="journal article" date="2010" name="Science">
        <title>Genomic analysis of organismal complexity in the multicellular green alga Volvox carteri.</title>
        <authorList>
            <person name="Prochnik S.E."/>
            <person name="Umen J."/>
            <person name="Nedelcu A.M."/>
            <person name="Hallmann A."/>
            <person name="Miller S.M."/>
            <person name="Nishii I."/>
            <person name="Ferris P."/>
            <person name="Kuo A."/>
            <person name="Mitros T."/>
            <person name="Fritz-Laylin L.K."/>
            <person name="Hellsten U."/>
            <person name="Chapman J."/>
            <person name="Simakov O."/>
            <person name="Rensing S.A."/>
            <person name="Terry A."/>
            <person name="Pangilinan J."/>
            <person name="Kapitonov V."/>
            <person name="Jurka J."/>
            <person name="Salamov A."/>
            <person name="Shapiro H."/>
            <person name="Schmutz J."/>
            <person name="Grimwood J."/>
            <person name="Lindquist E."/>
            <person name="Lucas S."/>
            <person name="Grigoriev I.V."/>
            <person name="Schmitt R."/>
            <person name="Kirk D."/>
            <person name="Rokhsar D.S."/>
        </authorList>
    </citation>
    <scope>NUCLEOTIDE SEQUENCE [LARGE SCALE GENOMIC DNA]</scope>
    <source>
        <strain evidence="28">f. Nagariensis / Eve</strain>
    </source>
</reference>
<feature type="domain" description="Dynein heavy chain linker" evidence="19">
    <location>
        <begin position="1022"/>
        <end position="1099"/>
    </location>
</feature>
<feature type="domain" description="Dynein heavy chain AAA module D4" evidence="21">
    <location>
        <begin position="1712"/>
        <end position="1896"/>
    </location>
</feature>
<keyword evidence="5" id="KW-0677">Repeat</keyword>
<feature type="domain" description="Dynein heavy chain C-terminal" evidence="26">
    <location>
        <begin position="3503"/>
        <end position="3571"/>
    </location>
</feature>
<dbReference type="GO" id="GO:0008569">
    <property type="term" value="F:minus-end-directed microtubule motor activity"/>
    <property type="evidence" value="ECO:0007669"/>
    <property type="project" value="InterPro"/>
</dbReference>
<feature type="compositionally biased region" description="Gly residues" evidence="17">
    <location>
        <begin position="1277"/>
        <end position="1286"/>
    </location>
</feature>
<comment type="subcellular location">
    <subcellularLocation>
        <location evidence="1">Cytoplasm</location>
        <location evidence="1">Cytoskeleton</location>
        <location evidence="1">Flagellum axoneme</location>
    </subcellularLocation>
</comment>
<keyword evidence="28" id="KW-1185">Reference proteome</keyword>
<comment type="similarity">
    <text evidence="2">Belongs to the dynein heavy chain family.</text>
</comment>
<feature type="region of interest" description="Disordered" evidence="17">
    <location>
        <begin position="2784"/>
        <end position="2826"/>
    </location>
</feature>
<dbReference type="Gene3D" id="1.20.1270.280">
    <property type="match status" value="1"/>
</dbReference>
<evidence type="ECO:0000256" key="1">
    <source>
        <dbReference type="ARBA" id="ARBA00004611"/>
    </source>
</evidence>
<feature type="domain" description="Dynein heavy chain region D6 P-loop" evidence="18">
    <location>
        <begin position="2654"/>
        <end position="2743"/>
    </location>
</feature>
<evidence type="ECO:0000256" key="13">
    <source>
        <dbReference type="ARBA" id="ARBA00023175"/>
    </source>
</evidence>
<feature type="compositionally biased region" description="Polar residues" evidence="17">
    <location>
        <begin position="3306"/>
        <end position="3317"/>
    </location>
</feature>
<dbReference type="OrthoDB" id="540277at2759"/>
<keyword evidence="10" id="KW-0243">Dynein</keyword>
<dbReference type="InterPro" id="IPR041228">
    <property type="entry name" value="Dynein_C"/>
</dbReference>
<keyword evidence="4" id="KW-0493">Microtubule</keyword>
<keyword evidence="6" id="KW-0547">Nucleotide-binding</keyword>
<feature type="coiled-coil region" evidence="16">
    <location>
        <begin position="293"/>
        <end position="320"/>
    </location>
</feature>